<dbReference type="Gene3D" id="3.30.450.20">
    <property type="entry name" value="PAS domain"/>
    <property type="match status" value="2"/>
</dbReference>
<dbReference type="Pfam" id="PF05763">
    <property type="entry name" value="DUF835"/>
    <property type="match status" value="1"/>
</dbReference>
<dbReference type="InterPro" id="IPR000014">
    <property type="entry name" value="PAS"/>
</dbReference>
<protein>
    <submittedName>
        <fullName evidence="3">DUF835 domain-containing protein</fullName>
    </submittedName>
    <submittedName>
        <fullName evidence="4">Signal transduction protein</fullName>
    </submittedName>
</protein>
<evidence type="ECO:0000313" key="5">
    <source>
        <dbReference type="Proteomes" id="UP000185779"/>
    </source>
</evidence>
<dbReference type="EMBL" id="DRIE01000111">
    <property type="protein sequence ID" value="HEC57582.1"/>
    <property type="molecule type" value="Genomic_DNA"/>
</dbReference>
<proteinExistence type="predicted"/>
<name>A0A1F2P4W4_9EURY</name>
<dbReference type="AlphaFoldDB" id="A0A1F2P4W4"/>
<dbReference type="Pfam" id="PF13426">
    <property type="entry name" value="PAS_9"/>
    <property type="match status" value="1"/>
</dbReference>
<dbReference type="PATRIC" id="fig|1839936.3.peg.769"/>
<dbReference type="Proteomes" id="UP000885936">
    <property type="component" value="Unassembled WGS sequence"/>
</dbReference>
<dbReference type="NCBIfam" id="TIGR00229">
    <property type="entry name" value="sensory_box"/>
    <property type="match status" value="2"/>
</dbReference>
<dbReference type="Pfam" id="PF00989">
    <property type="entry name" value="PAS"/>
    <property type="match status" value="2"/>
</dbReference>
<dbReference type="InterPro" id="IPR008553">
    <property type="entry name" value="DUF835"/>
</dbReference>
<accession>A0A1F2P4W4</accession>
<sequence>MDIVALFDGELREITSNKIYESLSTEELLEKIGDLECFDSPTSFEMTIEDRDGSKIPYLISLIPLKINLNGGKEPLLLVYGHDLTRIKEMEEDLRGSKKALEEMTIEYYLQQEDLLAISAQLEATNSHLEAVLETVPSGVVVTDADGKITIWNREAEEITGYSSLEALGKDLGEVFFLKEVGSSGEYTIERKDHERIVILANQRIMEDENGMVKGEVISFVDITEKRLLEEEIKKRNEYLEKVLDKTPVATITVDEAGRISMINPAARGLLGIEEYEAGKITVSEIFNVPVKISDGESFKVNIERKDGTVIPVLVTVSTFEGEGGSCGAVMTLTDISDLEGILVLPSKEVVEVGEPHYRIEEGVIYLFEEEKPSLIFRVFLDGVKHGREGLCITRMNPKRIRETYGLGNTPIIWLVKNKIPSETCLSPNELSLCYEMIDNFIKQAERGLIIIEGVEYLMTQNSFSSIHKFFQLINDSVMPSTSSVLVTLDPATLTTQEYHLIKREMEKIEVEEVKDGEDYIRHTLP</sequence>
<dbReference type="CDD" id="cd00130">
    <property type="entry name" value="PAS"/>
    <property type="match status" value="2"/>
</dbReference>
<comment type="caution">
    <text evidence="4">The sequence shown here is derived from an EMBL/GenBank/DDBJ whole genome shotgun (WGS) entry which is preliminary data.</text>
</comment>
<dbReference type="STRING" id="1839936.SBU_000760"/>
<dbReference type="PROSITE" id="PS50112">
    <property type="entry name" value="PAS"/>
    <property type="match status" value="2"/>
</dbReference>
<dbReference type="GO" id="GO:0006355">
    <property type="term" value="P:regulation of DNA-templated transcription"/>
    <property type="evidence" value="ECO:0007669"/>
    <property type="project" value="InterPro"/>
</dbReference>
<dbReference type="PANTHER" id="PTHR44757">
    <property type="entry name" value="DIGUANYLATE CYCLASE DGCP"/>
    <property type="match status" value="1"/>
</dbReference>
<dbReference type="InterPro" id="IPR052155">
    <property type="entry name" value="Biofilm_reg_signaling"/>
</dbReference>
<dbReference type="SMART" id="SM00091">
    <property type="entry name" value="PAS"/>
    <property type="match status" value="2"/>
</dbReference>
<dbReference type="PROSITE" id="PS50113">
    <property type="entry name" value="PAC"/>
    <property type="match status" value="1"/>
</dbReference>
<dbReference type="EMBL" id="LYOR01000003">
    <property type="protein sequence ID" value="OFV66218.1"/>
    <property type="molecule type" value="Genomic_DNA"/>
</dbReference>
<feature type="domain" description="PAS" evidence="1">
    <location>
        <begin position="236"/>
        <end position="277"/>
    </location>
</feature>
<organism evidence="4 5">
    <name type="scientific">Candidatus Syntropharchaeum butanivorans</name>
    <dbReference type="NCBI Taxonomy" id="1839936"/>
    <lineage>
        <taxon>Archaea</taxon>
        <taxon>Methanobacteriati</taxon>
        <taxon>Methanobacteriota</taxon>
        <taxon>Stenosarchaea group</taxon>
        <taxon>Methanomicrobia</taxon>
        <taxon>Methanosarcinales</taxon>
        <taxon>ANME-2 cluster</taxon>
        <taxon>Candidatus Syntropharchaeum</taxon>
    </lineage>
</organism>
<dbReference type="InterPro" id="IPR000700">
    <property type="entry name" value="PAS-assoc_C"/>
</dbReference>
<keyword evidence="5" id="KW-1185">Reference proteome</keyword>
<dbReference type="SMART" id="SM00086">
    <property type="entry name" value="PAC"/>
    <property type="match status" value="3"/>
</dbReference>
<dbReference type="InterPro" id="IPR013767">
    <property type="entry name" value="PAS_fold"/>
</dbReference>
<evidence type="ECO:0000259" key="1">
    <source>
        <dbReference type="PROSITE" id="PS50112"/>
    </source>
</evidence>
<dbReference type="SUPFAM" id="SSF55785">
    <property type="entry name" value="PYP-like sensor domain (PAS domain)"/>
    <property type="match status" value="3"/>
</dbReference>
<evidence type="ECO:0000259" key="2">
    <source>
        <dbReference type="PROSITE" id="PS50113"/>
    </source>
</evidence>
<feature type="domain" description="PAC" evidence="2">
    <location>
        <begin position="183"/>
        <end position="235"/>
    </location>
</feature>
<reference evidence="4 5" key="1">
    <citation type="submission" date="2016-05" db="EMBL/GenBank/DDBJ databases">
        <title>Microbial consortia oxidize butane by reversing methanogenesis.</title>
        <authorList>
            <person name="Laso-Perez R."/>
            <person name="Richter M."/>
            <person name="Wegener G."/>
            <person name="Musat F."/>
        </authorList>
    </citation>
    <scope>NUCLEOTIDE SEQUENCE [LARGE SCALE GENOMIC DNA]</scope>
    <source>
        <strain evidence="4">BOX1</strain>
    </source>
</reference>
<gene>
    <name evidence="3" type="ORF">ENI32_06880</name>
    <name evidence="4" type="ORF">SBU_000760</name>
</gene>
<dbReference type="InterPro" id="IPR001610">
    <property type="entry name" value="PAC"/>
</dbReference>
<evidence type="ECO:0000313" key="3">
    <source>
        <dbReference type="EMBL" id="HEC57582.1"/>
    </source>
</evidence>
<dbReference type="InterPro" id="IPR035965">
    <property type="entry name" value="PAS-like_dom_sf"/>
</dbReference>
<dbReference type="PANTHER" id="PTHR44757:SF2">
    <property type="entry name" value="BIOFILM ARCHITECTURE MAINTENANCE PROTEIN MBAA"/>
    <property type="match status" value="1"/>
</dbReference>
<reference evidence="3" key="2">
    <citation type="journal article" date="2020" name="mSystems">
        <title>Genome- and Community-Level Interaction Insights into Carbon Utilization and Element Cycling Functions of Hydrothermarchaeota in Hydrothermal Sediment.</title>
        <authorList>
            <person name="Zhou Z."/>
            <person name="Liu Y."/>
            <person name="Xu W."/>
            <person name="Pan J."/>
            <person name="Luo Z.H."/>
            <person name="Li M."/>
        </authorList>
    </citation>
    <scope>NUCLEOTIDE SEQUENCE [LARGE SCALE GENOMIC DNA]</scope>
    <source>
        <strain evidence="3">HyVt-386</strain>
    </source>
</reference>
<feature type="domain" description="PAS" evidence="1">
    <location>
        <begin position="125"/>
        <end position="172"/>
    </location>
</feature>
<evidence type="ECO:0000313" key="4">
    <source>
        <dbReference type="EMBL" id="OFV66218.1"/>
    </source>
</evidence>
<dbReference type="Proteomes" id="UP000185779">
    <property type="component" value="Unassembled WGS sequence"/>
</dbReference>